<evidence type="ECO:0000313" key="1">
    <source>
        <dbReference type="EMBL" id="CAG8848851.1"/>
    </source>
</evidence>
<proteinExistence type="predicted"/>
<feature type="non-terminal residue" evidence="1">
    <location>
        <position position="154"/>
    </location>
</feature>
<organism evidence="1 2">
    <name type="scientific">Racocetra persica</name>
    <dbReference type="NCBI Taxonomy" id="160502"/>
    <lineage>
        <taxon>Eukaryota</taxon>
        <taxon>Fungi</taxon>
        <taxon>Fungi incertae sedis</taxon>
        <taxon>Mucoromycota</taxon>
        <taxon>Glomeromycotina</taxon>
        <taxon>Glomeromycetes</taxon>
        <taxon>Diversisporales</taxon>
        <taxon>Gigasporaceae</taxon>
        <taxon>Racocetra</taxon>
    </lineage>
</organism>
<keyword evidence="2" id="KW-1185">Reference proteome</keyword>
<protein>
    <submittedName>
        <fullName evidence="1">21649_t:CDS:1</fullName>
    </submittedName>
</protein>
<gene>
    <name evidence="1" type="ORF">RPERSI_LOCUS35324</name>
</gene>
<reference evidence="1" key="1">
    <citation type="submission" date="2021-06" db="EMBL/GenBank/DDBJ databases">
        <authorList>
            <person name="Kallberg Y."/>
            <person name="Tangrot J."/>
            <person name="Rosling A."/>
        </authorList>
    </citation>
    <scope>NUCLEOTIDE SEQUENCE</scope>
    <source>
        <strain evidence="1">MA461A</strain>
    </source>
</reference>
<sequence>ENPYEQVIAIFHSSGSTSFPKLVPLSNRYFLSAIESTHTHEIILSTPPLFHTYGFIRALKYILGPGSTYAFPIVAGSIPLANEVLHSLKQSKAKILYTLPATIEQIYQNYPDEIKSLLNLKAIYYGGAALLPQVGEQLVQSGVKIRNSYGATEI</sequence>
<name>A0ACA9STU0_9GLOM</name>
<dbReference type="Proteomes" id="UP000789920">
    <property type="component" value="Unassembled WGS sequence"/>
</dbReference>
<accession>A0ACA9STU0</accession>
<dbReference type="EMBL" id="CAJVQC010162646">
    <property type="protein sequence ID" value="CAG8848851.1"/>
    <property type="molecule type" value="Genomic_DNA"/>
</dbReference>
<evidence type="ECO:0000313" key="2">
    <source>
        <dbReference type="Proteomes" id="UP000789920"/>
    </source>
</evidence>
<comment type="caution">
    <text evidence="1">The sequence shown here is derived from an EMBL/GenBank/DDBJ whole genome shotgun (WGS) entry which is preliminary data.</text>
</comment>
<feature type="non-terminal residue" evidence="1">
    <location>
        <position position="1"/>
    </location>
</feature>